<organism evidence="2 3">
    <name type="scientific">Echinicola arenosa</name>
    <dbReference type="NCBI Taxonomy" id="2774144"/>
    <lineage>
        <taxon>Bacteria</taxon>
        <taxon>Pseudomonadati</taxon>
        <taxon>Bacteroidota</taxon>
        <taxon>Cytophagia</taxon>
        <taxon>Cytophagales</taxon>
        <taxon>Cyclobacteriaceae</taxon>
        <taxon>Echinicola</taxon>
    </lineage>
</organism>
<feature type="transmembrane region" description="Helical" evidence="1">
    <location>
        <begin position="25"/>
        <end position="45"/>
    </location>
</feature>
<evidence type="ECO:0000313" key="2">
    <source>
        <dbReference type="EMBL" id="MBD8489699.1"/>
    </source>
</evidence>
<proteinExistence type="predicted"/>
<accession>A0ABR9AMD6</accession>
<dbReference type="RefSeq" id="WP_192010585.1">
    <property type="nucleotide sequence ID" value="NZ_JACYTQ010000004.1"/>
</dbReference>
<evidence type="ECO:0000256" key="1">
    <source>
        <dbReference type="SAM" id="Phobius"/>
    </source>
</evidence>
<protein>
    <recommendedName>
        <fullName evidence="4">Photosystem I assembly protein Ycf4</fullName>
    </recommendedName>
</protein>
<feature type="transmembrane region" description="Helical" evidence="1">
    <location>
        <begin position="57"/>
        <end position="78"/>
    </location>
</feature>
<keyword evidence="1" id="KW-1133">Transmembrane helix</keyword>
<keyword evidence="3" id="KW-1185">Reference proteome</keyword>
<keyword evidence="1" id="KW-0472">Membrane</keyword>
<gene>
    <name evidence="2" type="ORF">IFO69_13160</name>
</gene>
<keyword evidence="1" id="KW-0812">Transmembrane</keyword>
<name>A0ABR9AMD6_9BACT</name>
<evidence type="ECO:0000313" key="3">
    <source>
        <dbReference type="Proteomes" id="UP000647133"/>
    </source>
</evidence>
<dbReference type="EMBL" id="JACYTQ010000004">
    <property type="protein sequence ID" value="MBD8489699.1"/>
    <property type="molecule type" value="Genomic_DNA"/>
</dbReference>
<reference evidence="2 3" key="1">
    <citation type="submission" date="2020-09" db="EMBL/GenBank/DDBJ databases">
        <title>Echinicola sp. CAU 1574 isolated from sand of Sido Beach.</title>
        <authorList>
            <person name="Kim W."/>
        </authorList>
    </citation>
    <scope>NUCLEOTIDE SEQUENCE [LARGE SCALE GENOMIC DNA]</scope>
    <source>
        <strain evidence="2 3">CAU 1574</strain>
    </source>
</reference>
<evidence type="ECO:0008006" key="4">
    <source>
        <dbReference type="Google" id="ProtNLM"/>
    </source>
</evidence>
<sequence>MKRNFLKIETNNVNVYLTFTPNPPLVLKLILITFCLIVFTAPVFIIINVEESEIGKFILGMSIYYLLMFLSLGRYTLWNIFGEERLIVSTRSISHQHHYGFFDTNLKTQKFDTIYIQFQKTNTVNDIDYGKIEFYSQDENGILTILYETTIIVSEDKIKESINDIEKLFYLETISVFGQIHNN</sequence>
<dbReference type="Proteomes" id="UP000647133">
    <property type="component" value="Unassembled WGS sequence"/>
</dbReference>
<comment type="caution">
    <text evidence="2">The sequence shown here is derived from an EMBL/GenBank/DDBJ whole genome shotgun (WGS) entry which is preliminary data.</text>
</comment>